<dbReference type="Pfam" id="PF01928">
    <property type="entry name" value="CYTH"/>
    <property type="match status" value="1"/>
</dbReference>
<dbReference type="InterPro" id="IPR023577">
    <property type="entry name" value="CYTH_domain"/>
</dbReference>
<dbReference type="EMBL" id="JAFBDZ010000003">
    <property type="protein sequence ID" value="MBM7586536.1"/>
    <property type="molecule type" value="Genomic_DNA"/>
</dbReference>
<evidence type="ECO:0000313" key="3">
    <source>
        <dbReference type="Proteomes" id="UP001646157"/>
    </source>
</evidence>
<dbReference type="InterPro" id="IPR009195">
    <property type="entry name" value="Uncharacterised_YjbK"/>
</dbReference>
<evidence type="ECO:0000313" key="2">
    <source>
        <dbReference type="EMBL" id="MBM7586536.1"/>
    </source>
</evidence>
<dbReference type="SUPFAM" id="SSF55154">
    <property type="entry name" value="CYTH-like phosphatases"/>
    <property type="match status" value="1"/>
</dbReference>
<dbReference type="PROSITE" id="PS51707">
    <property type="entry name" value="CYTH"/>
    <property type="match status" value="1"/>
</dbReference>
<dbReference type="Gene3D" id="2.40.320.10">
    <property type="entry name" value="Hypothetical Protein Pfu-838710-001"/>
    <property type="match status" value="1"/>
</dbReference>
<accession>A0ABS2NFB0</accession>
<dbReference type="RefSeq" id="WP_205173748.1">
    <property type="nucleotide sequence ID" value="NZ_JAFBDZ010000003.1"/>
</dbReference>
<dbReference type="PIRSF" id="PIRSF012526">
    <property type="entry name" value="CYTH_UCP012526"/>
    <property type="match status" value="1"/>
</dbReference>
<name>A0ABS2NFB0_9BACI</name>
<feature type="domain" description="CYTH" evidence="1">
    <location>
        <begin position="4"/>
        <end position="192"/>
    </location>
</feature>
<gene>
    <name evidence="2" type="ORF">JOC86_003088</name>
</gene>
<dbReference type="InterPro" id="IPR033469">
    <property type="entry name" value="CYTH-like_dom_sf"/>
</dbReference>
<organism evidence="2 3">
    <name type="scientific">Rossellomorea pakistanensis</name>
    <dbReference type="NCBI Taxonomy" id="992288"/>
    <lineage>
        <taxon>Bacteria</taxon>
        <taxon>Bacillati</taxon>
        <taxon>Bacillota</taxon>
        <taxon>Bacilli</taxon>
        <taxon>Bacillales</taxon>
        <taxon>Bacillaceae</taxon>
        <taxon>Rossellomorea</taxon>
    </lineage>
</organism>
<protein>
    <submittedName>
        <fullName evidence="2">Uncharacterized protein YjbK</fullName>
    </submittedName>
</protein>
<keyword evidence="3" id="KW-1185">Reference proteome</keyword>
<comment type="caution">
    <text evidence="2">The sequence shown here is derived from an EMBL/GenBank/DDBJ whole genome shotgun (WGS) entry which is preliminary data.</text>
</comment>
<proteinExistence type="predicted"/>
<evidence type="ECO:0000259" key="1">
    <source>
        <dbReference type="PROSITE" id="PS51707"/>
    </source>
</evidence>
<dbReference type="SMART" id="SM01118">
    <property type="entry name" value="CYTH"/>
    <property type="match status" value="1"/>
</dbReference>
<dbReference type="CDD" id="cd07762">
    <property type="entry name" value="CYTH-like_Pase_1"/>
    <property type="match status" value="1"/>
</dbReference>
<dbReference type="Proteomes" id="UP001646157">
    <property type="component" value="Unassembled WGS sequence"/>
</dbReference>
<sequence length="194" mass="23385">MGHEVEIEFKNLLTEDEFIVLLKTFSIAEHDFFLQENHYFDTQDFQLKDLGSALRIRYKDLQYHLTLKQPITEGLLETNQKISEEDVTRMIHDKDFPRGEVLEEIKKLDIEIDSLEHFGTLSTKRAEVHYKNGLLVFDYSFYLNNEDYELEYEVRNREEGEKIFRSLLEELNIPYRSTENKIRRFYNEMIKSLE</sequence>
<reference evidence="2 3" key="1">
    <citation type="submission" date="2021-01" db="EMBL/GenBank/DDBJ databases">
        <title>Genomic Encyclopedia of Type Strains, Phase IV (KMG-IV): sequencing the most valuable type-strain genomes for metagenomic binning, comparative biology and taxonomic classification.</title>
        <authorList>
            <person name="Goeker M."/>
        </authorList>
    </citation>
    <scope>NUCLEOTIDE SEQUENCE [LARGE SCALE GENOMIC DNA]</scope>
    <source>
        <strain evidence="2 3">DSM 24834</strain>
    </source>
</reference>